<dbReference type="OrthoDB" id="5419927at2759"/>
<dbReference type="EMBL" id="GL629794">
    <property type="protein sequence ID" value="EFX01024.1"/>
    <property type="molecule type" value="Genomic_DNA"/>
</dbReference>
<dbReference type="eggNOG" id="ENOG502SHRF">
    <property type="taxonomic scope" value="Eukaryota"/>
</dbReference>
<dbReference type="GeneID" id="25979346"/>
<dbReference type="PANTHER" id="PTHR40619">
    <property type="entry name" value="FUNGAL STAND N-TERMINAL GOODBYE DOMAIN-CONTAINING PROTEIN"/>
    <property type="match status" value="1"/>
</dbReference>
<dbReference type="PANTHER" id="PTHR40619:SF3">
    <property type="entry name" value="FUNGAL STAND N-TERMINAL GOODBYE DOMAIN-CONTAINING PROTEIN"/>
    <property type="match status" value="1"/>
</dbReference>
<evidence type="ECO:0000313" key="1">
    <source>
        <dbReference type="EMBL" id="EFX01024.1"/>
    </source>
</evidence>
<dbReference type="Proteomes" id="UP000007796">
    <property type="component" value="Unassembled WGS sequence"/>
</dbReference>
<reference evidence="1 2" key="1">
    <citation type="journal article" date="2011" name="Proc. Natl. Acad. Sci. U.S.A.">
        <title>Genome and transcriptome analyses of the mountain pine beetle-fungal symbiont Grosmannia clavigera, a lodgepole pine pathogen.</title>
        <authorList>
            <person name="DiGuistini S."/>
            <person name="Wang Y."/>
            <person name="Liao N.Y."/>
            <person name="Taylor G."/>
            <person name="Tanguay P."/>
            <person name="Feau N."/>
            <person name="Henrissat B."/>
            <person name="Chan S.K."/>
            <person name="Hesse-Orce U."/>
            <person name="Alamouti S.M."/>
            <person name="Tsui C.K.M."/>
            <person name="Docking R.T."/>
            <person name="Levasseur A."/>
            <person name="Haridas S."/>
            <person name="Robertson G."/>
            <person name="Birol I."/>
            <person name="Holt R.A."/>
            <person name="Marra M.A."/>
            <person name="Hamelin R.C."/>
            <person name="Hirst M."/>
            <person name="Jones S.J.M."/>
            <person name="Bohlmann J."/>
            <person name="Breuil C."/>
        </authorList>
    </citation>
    <scope>NUCLEOTIDE SEQUENCE [LARGE SCALE GENOMIC DNA]</scope>
    <source>
        <strain evidence="2">kw1407 / UAMH 11150</strain>
    </source>
</reference>
<evidence type="ECO:0000313" key="2">
    <source>
        <dbReference type="Proteomes" id="UP000007796"/>
    </source>
</evidence>
<dbReference type="STRING" id="655863.F0XLC0"/>
<sequence length="667" mass="73061">MASTPLYVDSGGDVAELMGEGARLKKAARTLSLTFATSPDSPLDGSLHPSLQAVKVAVSAPLRTLTRRLTQPLAPKDEQQTITDKQVSTEERLFKEAMKEYESTAKPKYRTGIDPEATHTFKELESVLADALKTSQPTGGAWGRIEKAFQKLGESKENLDSWLGLLPSESEYFSIVCGGLKMVVSVSRPFVYCGELHLPSGSSVLTMKAAARMSHVKDAVMEALLQIPFLLNSAQRVLAIYDKKPTLIALSKSFYVSILTAIGHILHYLRQKSAKKVLKAIVTPTSFEKGLLAKVQAITTARDAFNAEADICQKETLDELAKATAAGNARILDTLHAVIVAANKEYSRVLQVLQHSYNAIEQNLFQIKDHLVDVRETQNRQAIALDEQTEAMKHLMEFMTGNAQVLRTVEALNAPLNDLAGADIRTFRLALLAPKADKEERVAACKTLLRRLDYDLAATSADLLDIMAAALLHMRSQAKPDVVPLYYFCGQHIASGSRGGYQDMVSGVANSLLAQLVTICGETDEEAGVDVRPAIALGKVKHDDVKSVLRRFRAVVLQLPADTIVFCIVDGLSLYLGAQRTEAAAEQLLHGLLRLSRDSKSRKSKPTCTFKLLVTAPYRFNPHVASEIAEEEETLNVPLRLPLSGGFNEMKWHLSIGQLLDETSESE</sequence>
<dbReference type="RefSeq" id="XP_014170506.1">
    <property type="nucleotide sequence ID" value="XM_014315031.1"/>
</dbReference>
<dbReference type="InParanoid" id="F0XLC0"/>
<keyword evidence="2" id="KW-1185">Reference proteome</keyword>
<proteinExistence type="predicted"/>
<organism evidence="2">
    <name type="scientific">Grosmannia clavigera (strain kw1407 / UAMH 11150)</name>
    <name type="common">Blue stain fungus</name>
    <name type="synonym">Graphiocladiella clavigera</name>
    <dbReference type="NCBI Taxonomy" id="655863"/>
    <lineage>
        <taxon>Eukaryota</taxon>
        <taxon>Fungi</taxon>
        <taxon>Dikarya</taxon>
        <taxon>Ascomycota</taxon>
        <taxon>Pezizomycotina</taxon>
        <taxon>Sordariomycetes</taxon>
        <taxon>Sordariomycetidae</taxon>
        <taxon>Ophiostomatales</taxon>
        <taxon>Ophiostomataceae</taxon>
        <taxon>Leptographium</taxon>
    </lineage>
</organism>
<dbReference type="HOGENOM" id="CLU_030266_1_0_1"/>
<gene>
    <name evidence="1" type="ORF">CMQ_5966</name>
</gene>
<dbReference type="AlphaFoldDB" id="F0XLC0"/>
<name>F0XLC0_GROCL</name>
<accession>F0XLC0</accession>
<protein>
    <submittedName>
        <fullName evidence="1">Uncharacterized protein</fullName>
    </submittedName>
</protein>